<comment type="caution">
    <text evidence="1">The sequence shown here is derived from an EMBL/GenBank/DDBJ whole genome shotgun (WGS) entry which is preliminary data.</text>
</comment>
<gene>
    <name evidence="1" type="ORF">CEXT_633661</name>
</gene>
<dbReference type="Proteomes" id="UP001054945">
    <property type="component" value="Unassembled WGS sequence"/>
</dbReference>
<keyword evidence="2" id="KW-1185">Reference proteome</keyword>
<protein>
    <submittedName>
        <fullName evidence="1">Uncharacterized protein</fullName>
    </submittedName>
</protein>
<organism evidence="1 2">
    <name type="scientific">Caerostris extrusa</name>
    <name type="common">Bark spider</name>
    <name type="synonym">Caerostris bankana</name>
    <dbReference type="NCBI Taxonomy" id="172846"/>
    <lineage>
        <taxon>Eukaryota</taxon>
        <taxon>Metazoa</taxon>
        <taxon>Ecdysozoa</taxon>
        <taxon>Arthropoda</taxon>
        <taxon>Chelicerata</taxon>
        <taxon>Arachnida</taxon>
        <taxon>Araneae</taxon>
        <taxon>Araneomorphae</taxon>
        <taxon>Entelegynae</taxon>
        <taxon>Araneoidea</taxon>
        <taxon>Araneidae</taxon>
        <taxon>Caerostris</taxon>
    </lineage>
</organism>
<accession>A0AAV4RIX3</accession>
<evidence type="ECO:0000313" key="2">
    <source>
        <dbReference type="Proteomes" id="UP001054945"/>
    </source>
</evidence>
<name>A0AAV4RIX3_CAEEX</name>
<sequence length="151" mass="16949">MGPVELSRQQTTLIEQPWGALDHFAQSISNRKKTRRIFLSGKSHRLNSRQAQQFLLITLEEQHKIISPIPHVFVGISPGTPWGLPINGHFQGGWGAFEAIIEQLRGHLGTFSPSPSMKGAGCTVLFNLSNTWTKQIEQHLDSYFEGDLFKV</sequence>
<proteinExistence type="predicted"/>
<evidence type="ECO:0000313" key="1">
    <source>
        <dbReference type="EMBL" id="GIY20165.1"/>
    </source>
</evidence>
<dbReference type="EMBL" id="BPLR01007844">
    <property type="protein sequence ID" value="GIY20165.1"/>
    <property type="molecule type" value="Genomic_DNA"/>
</dbReference>
<dbReference type="AlphaFoldDB" id="A0AAV4RIX3"/>
<reference evidence="1 2" key="1">
    <citation type="submission" date="2021-06" db="EMBL/GenBank/DDBJ databases">
        <title>Caerostris extrusa draft genome.</title>
        <authorList>
            <person name="Kono N."/>
            <person name="Arakawa K."/>
        </authorList>
    </citation>
    <scope>NUCLEOTIDE SEQUENCE [LARGE SCALE GENOMIC DNA]</scope>
</reference>